<proteinExistence type="inferred from homology"/>
<keyword evidence="2" id="KW-0255">Endonuclease</keyword>
<protein>
    <submittedName>
        <fullName evidence="2">Endonuclease</fullName>
    </submittedName>
</protein>
<dbReference type="Pfam" id="PF02021">
    <property type="entry name" value="UPF0102"/>
    <property type="match status" value="1"/>
</dbReference>
<evidence type="ECO:0000313" key="2">
    <source>
        <dbReference type="EMBL" id="RDC47083.1"/>
    </source>
</evidence>
<organism evidence="2 3">
    <name type="scientific">Adlercreutzia equolifaciens subsp. celatus</name>
    <dbReference type="NCBI Taxonomy" id="394340"/>
    <lineage>
        <taxon>Bacteria</taxon>
        <taxon>Bacillati</taxon>
        <taxon>Actinomycetota</taxon>
        <taxon>Coriobacteriia</taxon>
        <taxon>Eggerthellales</taxon>
        <taxon>Eggerthellaceae</taxon>
        <taxon>Adlercreutzia</taxon>
    </lineage>
</organism>
<keyword evidence="2" id="KW-0378">Hydrolase</keyword>
<dbReference type="GO" id="GO:0003676">
    <property type="term" value="F:nucleic acid binding"/>
    <property type="evidence" value="ECO:0007669"/>
    <property type="project" value="InterPro"/>
</dbReference>
<accession>A0A369P4P5</accession>
<gene>
    <name evidence="2" type="ORF">C1850_01165</name>
</gene>
<dbReference type="InterPro" id="IPR011856">
    <property type="entry name" value="tRNA_endonuc-like_dom_sf"/>
</dbReference>
<dbReference type="Proteomes" id="UP000253805">
    <property type="component" value="Unassembled WGS sequence"/>
</dbReference>
<dbReference type="AlphaFoldDB" id="A0A369P4P5"/>
<sequence length="144" mass="15704">MSNLNDKATKAASRYLEHRGYTVLETAWKCPAGTCDVIAEDGDAIVFVDVSARRDTDKGFPTERCSAGVRERREMVALAWFAEHEDAVDMAVRFDNIAMLVMGDSRAMIRHHLNALGGAVEELQPRVAASIPTGADLQTLPEAA</sequence>
<dbReference type="PANTHER" id="PTHR34039">
    <property type="entry name" value="UPF0102 PROTEIN YRAN"/>
    <property type="match status" value="1"/>
</dbReference>
<keyword evidence="2" id="KW-0540">Nuclease</keyword>
<comment type="similarity">
    <text evidence="1">Belongs to the UPF0102 family.</text>
</comment>
<dbReference type="InterPro" id="IPR003509">
    <property type="entry name" value="UPF0102_YraN-like"/>
</dbReference>
<dbReference type="Gene3D" id="3.40.1350.10">
    <property type="match status" value="1"/>
</dbReference>
<evidence type="ECO:0000256" key="1">
    <source>
        <dbReference type="ARBA" id="ARBA00006738"/>
    </source>
</evidence>
<dbReference type="SUPFAM" id="SSF52980">
    <property type="entry name" value="Restriction endonuclease-like"/>
    <property type="match status" value="1"/>
</dbReference>
<dbReference type="PANTHER" id="PTHR34039:SF1">
    <property type="entry name" value="UPF0102 PROTEIN YRAN"/>
    <property type="match status" value="1"/>
</dbReference>
<dbReference type="InterPro" id="IPR011335">
    <property type="entry name" value="Restrct_endonuc-II-like"/>
</dbReference>
<dbReference type="EMBL" id="PPUT01000001">
    <property type="protein sequence ID" value="RDC47083.1"/>
    <property type="molecule type" value="Genomic_DNA"/>
</dbReference>
<comment type="caution">
    <text evidence="2">The sequence shown here is derived from an EMBL/GenBank/DDBJ whole genome shotgun (WGS) entry which is preliminary data.</text>
</comment>
<dbReference type="GO" id="GO:0004519">
    <property type="term" value="F:endonuclease activity"/>
    <property type="evidence" value="ECO:0007669"/>
    <property type="project" value="UniProtKB-KW"/>
</dbReference>
<name>A0A369P4P5_9ACTN</name>
<reference evidence="2 3" key="1">
    <citation type="journal article" date="2018" name="Elife">
        <title>Discovery and characterization of a prevalent human gut bacterial enzyme sufficient for the inactivation of a family of plant toxins.</title>
        <authorList>
            <person name="Koppel N."/>
            <person name="Bisanz J.E."/>
            <person name="Pandelia M.E."/>
            <person name="Turnbaugh P.J."/>
            <person name="Balskus E.P."/>
        </authorList>
    </citation>
    <scope>NUCLEOTIDE SEQUENCE [LARGE SCALE GENOMIC DNA]</scope>
    <source>
        <strain evidence="2 3">OB21 GAM 11</strain>
    </source>
</reference>
<evidence type="ECO:0000313" key="3">
    <source>
        <dbReference type="Proteomes" id="UP000253805"/>
    </source>
</evidence>
<dbReference type="RefSeq" id="WP_114548283.1">
    <property type="nucleotide sequence ID" value="NZ_PPUT01000001.1"/>
</dbReference>